<keyword evidence="17" id="KW-0511">Multifunctional enzyme</keyword>
<evidence type="ECO:0000256" key="4">
    <source>
        <dbReference type="ARBA" id="ARBA00022722"/>
    </source>
</evidence>
<dbReference type="InterPro" id="IPR036397">
    <property type="entry name" value="RNaseH_sf"/>
</dbReference>
<evidence type="ECO:0000256" key="12">
    <source>
        <dbReference type="ARBA" id="ARBA00022908"/>
    </source>
</evidence>
<dbReference type="InterPro" id="IPR001878">
    <property type="entry name" value="Znf_CCHC"/>
</dbReference>
<keyword evidence="8" id="KW-0255">Endonuclease</keyword>
<dbReference type="PANTHER" id="PTHR42648">
    <property type="entry name" value="TRANSPOSASE, PUTATIVE-RELATED"/>
    <property type="match status" value="1"/>
</dbReference>
<evidence type="ECO:0000259" key="20">
    <source>
        <dbReference type="PROSITE" id="PS50158"/>
    </source>
</evidence>
<dbReference type="InterPro" id="IPR012337">
    <property type="entry name" value="RNaseH-like_sf"/>
</dbReference>
<keyword evidence="12" id="KW-0229">DNA integration</keyword>
<evidence type="ECO:0000256" key="8">
    <source>
        <dbReference type="ARBA" id="ARBA00022759"/>
    </source>
</evidence>
<keyword evidence="16" id="KW-0233">DNA recombination</keyword>
<keyword evidence="14" id="KW-0808">Transferase</keyword>
<keyword evidence="10" id="KW-0067">ATP-binding</keyword>
<keyword evidence="23" id="KW-1185">Reference proteome</keyword>
<gene>
    <name evidence="22" type="ORF">NTJ_04282</name>
</gene>
<dbReference type="InterPro" id="IPR057670">
    <property type="entry name" value="SH3_retrovirus"/>
</dbReference>
<keyword evidence="4" id="KW-0540">Nuclease</keyword>
<dbReference type="Proteomes" id="UP001307889">
    <property type="component" value="Chromosome 2"/>
</dbReference>
<keyword evidence="18" id="KW-0863">Zinc-finger</keyword>
<dbReference type="PANTHER" id="PTHR42648:SF11">
    <property type="entry name" value="TRANSPOSON TY4-P GAG-POL POLYPROTEIN"/>
    <property type="match status" value="1"/>
</dbReference>
<organism evidence="22 23">
    <name type="scientific">Nesidiocoris tenuis</name>
    <dbReference type="NCBI Taxonomy" id="355587"/>
    <lineage>
        <taxon>Eukaryota</taxon>
        <taxon>Metazoa</taxon>
        <taxon>Ecdysozoa</taxon>
        <taxon>Arthropoda</taxon>
        <taxon>Hexapoda</taxon>
        <taxon>Insecta</taxon>
        <taxon>Pterygota</taxon>
        <taxon>Neoptera</taxon>
        <taxon>Paraneoptera</taxon>
        <taxon>Hemiptera</taxon>
        <taxon>Heteroptera</taxon>
        <taxon>Panheteroptera</taxon>
        <taxon>Cimicomorpha</taxon>
        <taxon>Miridae</taxon>
        <taxon>Dicyphina</taxon>
        <taxon>Nesidiocoris</taxon>
    </lineage>
</organism>
<dbReference type="InterPro" id="IPR039537">
    <property type="entry name" value="Retrotran_Ty1/copia-like"/>
</dbReference>
<dbReference type="InterPro" id="IPR054722">
    <property type="entry name" value="PolX-like_BBD"/>
</dbReference>
<keyword evidence="9" id="KW-0378">Hydrolase</keyword>
<evidence type="ECO:0000256" key="19">
    <source>
        <dbReference type="SAM" id="MobiDB-lite"/>
    </source>
</evidence>
<evidence type="ECO:0000313" key="23">
    <source>
        <dbReference type="Proteomes" id="UP001307889"/>
    </source>
</evidence>
<dbReference type="CDD" id="cd09272">
    <property type="entry name" value="RNase_HI_RT_Ty1"/>
    <property type="match status" value="1"/>
</dbReference>
<evidence type="ECO:0000256" key="11">
    <source>
        <dbReference type="ARBA" id="ARBA00022842"/>
    </source>
</evidence>
<keyword evidence="11" id="KW-0460">Magnesium</keyword>
<evidence type="ECO:0000256" key="3">
    <source>
        <dbReference type="ARBA" id="ARBA00022670"/>
    </source>
</evidence>
<keyword evidence="14" id="KW-0239">DNA-directed DNA polymerase</keyword>
<dbReference type="EMBL" id="AP028910">
    <property type="protein sequence ID" value="BES91474.1"/>
    <property type="molecule type" value="Genomic_DNA"/>
</dbReference>
<feature type="compositionally biased region" description="Polar residues" evidence="19">
    <location>
        <begin position="748"/>
        <end position="757"/>
    </location>
</feature>
<comment type="function">
    <text evidence="1">The aspartyl protease (PR) mediates the proteolytic cleavages of the Gag and Gag-Pol polyproteins after assembly of the VLP.</text>
</comment>
<reference evidence="22 23" key="1">
    <citation type="submission" date="2023-09" db="EMBL/GenBank/DDBJ databases">
        <title>Nesidiocoris tenuis whole genome shotgun sequence.</title>
        <authorList>
            <person name="Shibata T."/>
            <person name="Shimoda M."/>
            <person name="Kobayashi T."/>
            <person name="Uehara T."/>
        </authorList>
    </citation>
    <scope>NUCLEOTIDE SEQUENCE [LARGE SCALE GENOMIC DNA]</scope>
    <source>
        <strain evidence="22 23">Japan</strain>
    </source>
</reference>
<dbReference type="InterPro" id="IPR043502">
    <property type="entry name" value="DNA/RNA_pol_sf"/>
</dbReference>
<dbReference type="SUPFAM" id="SSF56672">
    <property type="entry name" value="DNA/RNA polymerases"/>
    <property type="match status" value="1"/>
</dbReference>
<evidence type="ECO:0000256" key="13">
    <source>
        <dbReference type="ARBA" id="ARBA00022918"/>
    </source>
</evidence>
<evidence type="ECO:0000256" key="5">
    <source>
        <dbReference type="ARBA" id="ARBA00022723"/>
    </source>
</evidence>
<evidence type="ECO:0000256" key="1">
    <source>
        <dbReference type="ARBA" id="ARBA00002180"/>
    </source>
</evidence>
<dbReference type="Pfam" id="PF25597">
    <property type="entry name" value="SH3_retrovirus"/>
    <property type="match status" value="1"/>
</dbReference>
<evidence type="ECO:0000256" key="2">
    <source>
        <dbReference type="ARBA" id="ARBA00022612"/>
    </source>
</evidence>
<dbReference type="SUPFAM" id="SSF53098">
    <property type="entry name" value="Ribonuclease H-like"/>
    <property type="match status" value="1"/>
</dbReference>
<evidence type="ECO:0000256" key="9">
    <source>
        <dbReference type="ARBA" id="ARBA00022801"/>
    </source>
</evidence>
<dbReference type="InterPro" id="IPR001584">
    <property type="entry name" value="Integrase_cat-core"/>
</dbReference>
<evidence type="ECO:0000256" key="16">
    <source>
        <dbReference type="ARBA" id="ARBA00023172"/>
    </source>
</evidence>
<evidence type="ECO:0000259" key="21">
    <source>
        <dbReference type="PROSITE" id="PS50994"/>
    </source>
</evidence>
<keyword evidence="7" id="KW-0064">Aspartyl protease</keyword>
<name>A0ABN7AJC3_9HEMI</name>
<dbReference type="PROSITE" id="PS50158">
    <property type="entry name" value="ZF_CCHC"/>
    <property type="match status" value="1"/>
</dbReference>
<keyword evidence="6" id="KW-0547">Nucleotide-binding</keyword>
<evidence type="ECO:0008006" key="24">
    <source>
        <dbReference type="Google" id="ProtNLM"/>
    </source>
</evidence>
<keyword evidence="18" id="KW-0862">Zinc</keyword>
<evidence type="ECO:0000256" key="6">
    <source>
        <dbReference type="ARBA" id="ARBA00022741"/>
    </source>
</evidence>
<proteinExistence type="predicted"/>
<protein>
    <recommendedName>
        <fullName evidence="24">Endonuclease</fullName>
    </recommendedName>
</protein>
<evidence type="ECO:0000256" key="10">
    <source>
        <dbReference type="ARBA" id="ARBA00022840"/>
    </source>
</evidence>
<dbReference type="Gene3D" id="3.30.420.10">
    <property type="entry name" value="Ribonuclease H-like superfamily/Ribonuclease H"/>
    <property type="match status" value="1"/>
</dbReference>
<sequence>MVDTKDGYPQLGSSNYGNWKFRVLLLLEEKKVKNVLTPLPASASEAEKTTFREKDVSARSLVIKCIPDRYIDIVMEASSAAEMLVALGKVFERKSTMSKLMIRKRLLTLKCDTDLQTHFAKFDSLVRELETMGTKMDQDDKICHLLLTLPSAFDNVITVLETMDSADLSIDFVKNKLLDVEIKWKQLHPTDKNIEDDCAFYSRSGNKCWECGDNRHFRENCPKIGRASTSGSLGRVRAGRGRGSARRNYRRNYWNRANMADEETNRNDECKESGEISFVTQAVALDSVSECEKDGGQGHREIVRLIIDSGSTDHLVMESVLPLMENVRELHEKVLIKVANGQKLTATRKGTLRFQGEVGIVRLDALVVPQLSHNLLSVRKINKRGFDVIFSDNRAFVKDKNGVIHVKCDAFGNLFAAELRVVSKFCGSVTTNAIRNSWHLKLGHLCDQYLRQMNLPVCEDICNSCREAKSTRLPFRPTKKPRSNRIGHLLHTDICGPMKTPTMDGHKYFMVVVDDYSHFVTVFLLTSRTEAETNLRSYIARLRADRGIYTSRIRLDNAAEFRSNSFKKFCRTRGIKLEFSVPHSPQMNGVSENIQKTLVTKARCMFADTNLPRHLWGECIRTAAYQLNRCPSTAIGGRLPAEIYLGKTNLERLRIFGSRVWAHKLPKVADKMDPRAVPARMVGYNENGYRLYNPVTNDIFISRDVVFDESDYRYEPEIVKYHTPEKESVPVTPPLPDQTPNIDDRNQPAGTSVNEQPTVERRQTKTPKKYNDYELYTTESYVAYCLLTGPKTFKEAIDDVGWREAIDKELNALENFKTWRESDTLPIGQKAIQTRWVFREKSDGTKRARLVVKGFQENTDLESYSPVARMSTVRMLLAKAANENLPMTHLDVPTAFLHGDLDHEVYIEPPEGTKYKNVLRLQKALYGLKTSPRCWNKMFHSFMTERGFTRSPSDSCLYRQGNVWLVLWVDDSLIVGKDCSGIIRALEQKFNARNMGEPKNLLGFELSRSEEGMALTQRRIIASTLQNYNMGDCKGSLTPMELRFQACATESVSANVPYRELVGSLMYVSLCSRPDIAYATAYLSRYLHNPTTQLWKAAKRILRYLQDTIDMQLMFRKSPADTPSFMAYSDADWAGDHRDRKSISGTVIFFKGNLVSWSSKKQSSVALSTAEAEYLAAAATGTDLTHLYQLSHDFDPKVDQEVPLMYIDNQSALCLIKNYENSKRSKHVDIRAHFIKDLVEKNLLSIRYVPSDENIADIMTKSLGPTKFAYFRKKLNLA</sequence>
<evidence type="ECO:0000313" key="22">
    <source>
        <dbReference type="EMBL" id="BES91474.1"/>
    </source>
</evidence>
<dbReference type="InterPro" id="IPR013103">
    <property type="entry name" value="RVT_2"/>
</dbReference>
<evidence type="ECO:0000256" key="15">
    <source>
        <dbReference type="ARBA" id="ARBA00023113"/>
    </source>
</evidence>
<keyword evidence="2" id="KW-1188">Viral release from host cell</keyword>
<keyword evidence="5" id="KW-0479">Metal-binding</keyword>
<keyword evidence="3" id="KW-0645">Protease</keyword>
<evidence type="ECO:0000256" key="7">
    <source>
        <dbReference type="ARBA" id="ARBA00022750"/>
    </source>
</evidence>
<keyword evidence="14" id="KW-0548">Nucleotidyltransferase</keyword>
<dbReference type="PROSITE" id="PS50994">
    <property type="entry name" value="INTEGRASE"/>
    <property type="match status" value="1"/>
</dbReference>
<dbReference type="Pfam" id="PF00665">
    <property type="entry name" value="rve"/>
    <property type="match status" value="1"/>
</dbReference>
<feature type="region of interest" description="Disordered" evidence="19">
    <location>
        <begin position="724"/>
        <end position="764"/>
    </location>
</feature>
<dbReference type="Pfam" id="PF22936">
    <property type="entry name" value="Pol_BBD"/>
    <property type="match status" value="1"/>
</dbReference>
<keyword evidence="13" id="KW-0695">RNA-directed DNA polymerase</keyword>
<evidence type="ECO:0000256" key="14">
    <source>
        <dbReference type="ARBA" id="ARBA00022932"/>
    </source>
</evidence>
<evidence type="ECO:0000256" key="18">
    <source>
        <dbReference type="PROSITE-ProRule" id="PRU00047"/>
    </source>
</evidence>
<dbReference type="Pfam" id="PF14223">
    <property type="entry name" value="Retrotran_gag_2"/>
    <property type="match status" value="1"/>
</dbReference>
<accession>A0ABN7AJC3</accession>
<feature type="domain" description="CCHC-type" evidence="20">
    <location>
        <begin position="207"/>
        <end position="223"/>
    </location>
</feature>
<evidence type="ECO:0000256" key="17">
    <source>
        <dbReference type="ARBA" id="ARBA00023268"/>
    </source>
</evidence>
<keyword evidence="15" id="KW-0917">Virion maturation</keyword>
<feature type="domain" description="Integrase catalytic" evidence="21">
    <location>
        <begin position="477"/>
        <end position="648"/>
    </location>
</feature>
<dbReference type="Pfam" id="PF07727">
    <property type="entry name" value="RVT_2"/>
    <property type="match status" value="1"/>
</dbReference>